<name>A0ABP0ERA5_9LACO</name>
<dbReference type="SUPFAM" id="SSF143567">
    <property type="entry name" value="YkuJ-like"/>
    <property type="match status" value="1"/>
</dbReference>
<evidence type="ECO:0000313" key="2">
    <source>
        <dbReference type="Proteomes" id="UP001314241"/>
    </source>
</evidence>
<dbReference type="Gene3D" id="3.30.720.20">
    <property type="entry name" value="Protein of unknown function DUF1797"/>
    <property type="match status" value="1"/>
</dbReference>
<comment type="caution">
    <text evidence="1">The sequence shown here is derived from an EMBL/GenBank/DDBJ whole genome shotgun (WGS) entry which is preliminary data.</text>
</comment>
<protein>
    <submittedName>
        <fullName evidence="1">DUF1797 family (YkuJ)</fullName>
    </submittedName>
</protein>
<dbReference type="Pfam" id="PF08796">
    <property type="entry name" value="DUF1797"/>
    <property type="match status" value="1"/>
</dbReference>
<dbReference type="InterPro" id="IPR014904">
    <property type="entry name" value="YkuJ-like"/>
</dbReference>
<accession>A0ABP0ERA5</accession>
<dbReference type="RefSeq" id="WP_349641064.1">
    <property type="nucleotide sequence ID" value="NZ_CAWVOH010000001.1"/>
</dbReference>
<dbReference type="EMBL" id="CAWVOH010000001">
    <property type="protein sequence ID" value="CAK8053496.1"/>
    <property type="molecule type" value="Genomic_DNA"/>
</dbReference>
<reference evidence="1 2" key="1">
    <citation type="submission" date="2024-01" db="EMBL/GenBank/DDBJ databases">
        <authorList>
            <person name="Botero Cardona J."/>
        </authorList>
    </citation>
    <scope>NUCLEOTIDE SEQUENCE [LARGE SCALE GENOMIC DNA]</scope>
    <source>
        <strain evidence="1 2">LMG 33000</strain>
    </source>
</reference>
<dbReference type="Proteomes" id="UP001314241">
    <property type="component" value="Unassembled WGS sequence"/>
</dbReference>
<gene>
    <name evidence="1" type="ORF">R54876_GBNLAHCA_00051</name>
</gene>
<keyword evidence="2" id="KW-1185">Reference proteome</keyword>
<proteinExistence type="predicted"/>
<evidence type="ECO:0000313" key="1">
    <source>
        <dbReference type="EMBL" id="CAK8053496.1"/>
    </source>
</evidence>
<organism evidence="1 2">
    <name type="scientific">Eupransor demetentiae</name>
    <dbReference type="NCBI Taxonomy" id="3109584"/>
    <lineage>
        <taxon>Bacteria</taxon>
        <taxon>Bacillati</taxon>
        <taxon>Bacillota</taxon>
        <taxon>Bacilli</taxon>
        <taxon>Lactobacillales</taxon>
        <taxon>Lactobacillaceae</taxon>
        <taxon>Eupransor</taxon>
    </lineage>
</organism>
<sequence length="86" mass="10404">MAQLRLQSELDQILNRLRAMTQSNDQPVQVRRFEVYGLEVLQVTYDQHSKIWTIREHRQSRQFQFDDLDLVAIEIYDILHDVQLTF</sequence>
<dbReference type="InterPro" id="IPR038073">
    <property type="entry name" value="YkuJ-like_sf"/>
</dbReference>